<sequence>MKAVNSPASTIYGSAKQVMTKLGHWVGDVDLTVSHMDDFDVVLGLNFMRVAKAIAVPSASCLLFSGDRPCVVPATILPRSGKKIISALQFKKGIKQGEPSYIVMSVCKEDGSSEGVPSGVETVLKEY</sequence>
<organism evidence="1 2">
    <name type="scientific">Corchorus olitorius</name>
    <dbReference type="NCBI Taxonomy" id="93759"/>
    <lineage>
        <taxon>Eukaryota</taxon>
        <taxon>Viridiplantae</taxon>
        <taxon>Streptophyta</taxon>
        <taxon>Embryophyta</taxon>
        <taxon>Tracheophyta</taxon>
        <taxon>Spermatophyta</taxon>
        <taxon>Magnoliopsida</taxon>
        <taxon>eudicotyledons</taxon>
        <taxon>Gunneridae</taxon>
        <taxon>Pentapetalae</taxon>
        <taxon>rosids</taxon>
        <taxon>malvids</taxon>
        <taxon>Malvales</taxon>
        <taxon>Malvaceae</taxon>
        <taxon>Grewioideae</taxon>
        <taxon>Apeibeae</taxon>
        <taxon>Corchorus</taxon>
    </lineage>
</organism>
<reference evidence="2" key="1">
    <citation type="submission" date="2013-09" db="EMBL/GenBank/DDBJ databases">
        <title>Corchorus olitorius genome sequencing.</title>
        <authorList>
            <person name="Alam M."/>
            <person name="Haque M.S."/>
            <person name="Islam M.S."/>
            <person name="Emdad E.M."/>
            <person name="Islam M.M."/>
            <person name="Ahmed B."/>
            <person name="Halim A."/>
            <person name="Hossen Q.M.M."/>
            <person name="Hossain M.Z."/>
            <person name="Ahmed R."/>
            <person name="Khan M.M."/>
            <person name="Islam R."/>
            <person name="Rashid M.M."/>
            <person name="Khan S.A."/>
            <person name="Rahman M.S."/>
            <person name="Alam M."/>
            <person name="Yahiya A.S."/>
            <person name="Khan M.S."/>
            <person name="Azam M.S."/>
            <person name="Haque T."/>
            <person name="Lashkar M.Z.H."/>
            <person name="Akhand A.I."/>
            <person name="Morshed G."/>
            <person name="Roy S."/>
            <person name="Uddin K.S."/>
            <person name="Rabeya T."/>
            <person name="Hossain A.S."/>
            <person name="Chowdhury A."/>
            <person name="Snigdha A.R."/>
            <person name="Mortoza M.S."/>
            <person name="Matin S.A."/>
            <person name="Hoque S.M.E."/>
            <person name="Islam M.K."/>
            <person name="Roy D.K."/>
            <person name="Haider R."/>
            <person name="Moosa M.M."/>
            <person name="Elias S.M."/>
            <person name="Hasan A.M."/>
            <person name="Jahan S."/>
            <person name="Shafiuddin M."/>
            <person name="Mahmood N."/>
            <person name="Shommy N.S."/>
        </authorList>
    </citation>
    <scope>NUCLEOTIDE SEQUENCE [LARGE SCALE GENOMIC DNA]</scope>
    <source>
        <strain evidence="2">cv. O-4</strain>
    </source>
</reference>
<evidence type="ECO:0000313" key="2">
    <source>
        <dbReference type="Proteomes" id="UP000187203"/>
    </source>
</evidence>
<dbReference type="EMBL" id="AWUE01017588">
    <property type="protein sequence ID" value="OMO86347.1"/>
    <property type="molecule type" value="Genomic_DNA"/>
</dbReference>
<name>A0A1R3IUU4_9ROSI</name>
<gene>
    <name evidence="1" type="ORF">COLO4_21230</name>
</gene>
<dbReference type="Proteomes" id="UP000187203">
    <property type="component" value="Unassembled WGS sequence"/>
</dbReference>
<protein>
    <submittedName>
        <fullName evidence="1">Uncharacterized protein</fullName>
    </submittedName>
</protein>
<keyword evidence="2" id="KW-1185">Reference proteome</keyword>
<proteinExistence type="predicted"/>
<accession>A0A1R3IUU4</accession>
<evidence type="ECO:0000313" key="1">
    <source>
        <dbReference type="EMBL" id="OMO86347.1"/>
    </source>
</evidence>
<dbReference type="OrthoDB" id="1001751at2759"/>
<dbReference type="Gene3D" id="2.40.70.10">
    <property type="entry name" value="Acid Proteases"/>
    <property type="match status" value="1"/>
</dbReference>
<dbReference type="InterPro" id="IPR021109">
    <property type="entry name" value="Peptidase_aspartic_dom_sf"/>
</dbReference>
<dbReference type="AlphaFoldDB" id="A0A1R3IUU4"/>
<comment type="caution">
    <text evidence="1">The sequence shown here is derived from an EMBL/GenBank/DDBJ whole genome shotgun (WGS) entry which is preliminary data.</text>
</comment>